<name>A0A939C6Q7_9ACTN</name>
<reference evidence="3" key="1">
    <citation type="submission" date="2021-01" db="EMBL/GenBank/DDBJ databases">
        <title>KCTC 19127 draft genome.</title>
        <authorList>
            <person name="An D."/>
        </authorList>
    </citation>
    <scope>NUCLEOTIDE SEQUENCE</scope>
    <source>
        <strain evidence="3">KCTC 19127</strain>
    </source>
</reference>
<evidence type="ECO:0000313" key="4">
    <source>
        <dbReference type="Proteomes" id="UP000663801"/>
    </source>
</evidence>
<dbReference type="RefSeq" id="WP_205256017.1">
    <property type="nucleotide sequence ID" value="NZ_BAAAPV010000002.1"/>
</dbReference>
<dbReference type="PANTHER" id="PTHR43135">
    <property type="entry name" value="ALPHA-D-RIBOSE 1-METHYLPHOSPHONATE 5-TRIPHOSPHATE DIPHOSPHATASE"/>
    <property type="match status" value="1"/>
</dbReference>
<dbReference type="Pfam" id="PF01979">
    <property type="entry name" value="Amidohydro_1"/>
    <property type="match status" value="1"/>
</dbReference>
<dbReference type="Gene3D" id="3.20.20.140">
    <property type="entry name" value="Metal-dependent hydrolases"/>
    <property type="match status" value="1"/>
</dbReference>
<dbReference type="InterPro" id="IPR006680">
    <property type="entry name" value="Amidohydro-rel"/>
</dbReference>
<comment type="caution">
    <text evidence="3">The sequence shown here is derived from an EMBL/GenBank/DDBJ whole genome shotgun (WGS) entry which is preliminary data.</text>
</comment>
<accession>A0A939C6Q7</accession>
<dbReference type="Gene3D" id="2.30.40.10">
    <property type="entry name" value="Urease, subunit C, domain 1"/>
    <property type="match status" value="1"/>
</dbReference>
<dbReference type="PANTHER" id="PTHR43135:SF3">
    <property type="entry name" value="ALPHA-D-RIBOSE 1-METHYLPHOSPHONATE 5-TRIPHOSPHATE DIPHOSPHATASE"/>
    <property type="match status" value="1"/>
</dbReference>
<keyword evidence="4" id="KW-1185">Reference proteome</keyword>
<dbReference type="GO" id="GO:0016810">
    <property type="term" value="F:hydrolase activity, acting on carbon-nitrogen (but not peptide) bonds"/>
    <property type="evidence" value="ECO:0007669"/>
    <property type="project" value="InterPro"/>
</dbReference>
<dbReference type="AlphaFoldDB" id="A0A939C6Q7"/>
<gene>
    <name evidence="2" type="ORF">JL107_05855</name>
    <name evidence="3" type="ORF">JL107_18170</name>
</gene>
<proteinExistence type="predicted"/>
<dbReference type="Proteomes" id="UP000663801">
    <property type="component" value="Unassembled WGS sequence"/>
</dbReference>
<protein>
    <submittedName>
        <fullName evidence="3">Amidohydrolase family protein</fullName>
    </submittedName>
</protein>
<dbReference type="SUPFAM" id="SSF51338">
    <property type="entry name" value="Composite domain of metallo-dependent hydrolases"/>
    <property type="match status" value="1"/>
</dbReference>
<dbReference type="SUPFAM" id="SSF51556">
    <property type="entry name" value="Metallo-dependent hydrolases"/>
    <property type="match status" value="1"/>
</dbReference>
<evidence type="ECO:0000313" key="2">
    <source>
        <dbReference type="EMBL" id="MBM9475961.1"/>
    </source>
</evidence>
<dbReference type="InterPro" id="IPR032466">
    <property type="entry name" value="Metal_Hydrolase"/>
</dbReference>
<evidence type="ECO:0000259" key="1">
    <source>
        <dbReference type="Pfam" id="PF01979"/>
    </source>
</evidence>
<sequence length="409" mass="42624">MTAPGVTGPHGSVTGVRIWDGERDLGVGTVRWADGLITEVTPGGGPETGLSLVPGLVDTHVHLLGFAGGRDRVKGFDTFSWPLVTEVQEQALHGAANAQRAMRAGVTTLRDLGADETQAGIARVFDGDILHGPRLLASGPVGMTAGHLDLFTPRAVKDRPPTADGPDACRALVRRWARAGLTGIKIYSSGGVLSMGDKVGWRNHTRAELAATVDEAHALGMRVACHTHSAEGIDIALAEGVDSIEHGTGLTAEQAARMAGGPVTIAPTLLINDMIARAEVPVSAEAQEIAAALMEHRDTALREAAAAGVPFVLGTDANGYFLEFGDQWRELVRMVEVLGYGPEQALRAGTSVAARALGLESVTGSVRPGLGADLVLMRGRPWERAADLRVEDVAAVVCRGRLASGALPG</sequence>
<feature type="domain" description="Amidohydrolase-related" evidence="1">
    <location>
        <begin position="52"/>
        <end position="401"/>
    </location>
</feature>
<dbReference type="EMBL" id="JAERWL010000017">
    <property type="protein sequence ID" value="MBM9478379.1"/>
    <property type="molecule type" value="Genomic_DNA"/>
</dbReference>
<evidence type="ECO:0000313" key="3">
    <source>
        <dbReference type="EMBL" id="MBM9478379.1"/>
    </source>
</evidence>
<dbReference type="InterPro" id="IPR011059">
    <property type="entry name" value="Metal-dep_hydrolase_composite"/>
</dbReference>
<organism evidence="3 4">
    <name type="scientific">Nakamurella flavida</name>
    <dbReference type="NCBI Taxonomy" id="363630"/>
    <lineage>
        <taxon>Bacteria</taxon>
        <taxon>Bacillati</taxon>
        <taxon>Actinomycetota</taxon>
        <taxon>Actinomycetes</taxon>
        <taxon>Nakamurellales</taxon>
        <taxon>Nakamurellaceae</taxon>
        <taxon>Nakamurella</taxon>
    </lineage>
</organism>
<dbReference type="EMBL" id="JAERWL010000005">
    <property type="protein sequence ID" value="MBM9475961.1"/>
    <property type="molecule type" value="Genomic_DNA"/>
</dbReference>
<dbReference type="InterPro" id="IPR051781">
    <property type="entry name" value="Metallo-dep_Hydrolase"/>
</dbReference>